<dbReference type="InParanoid" id="A0A0M8K9M5"/>
<dbReference type="EMBL" id="BBZA01000181">
    <property type="protein sequence ID" value="GAP63691.1"/>
    <property type="molecule type" value="Genomic_DNA"/>
</dbReference>
<evidence type="ECO:0000313" key="1">
    <source>
        <dbReference type="EMBL" id="GAP63691.1"/>
    </source>
</evidence>
<proteinExistence type="predicted"/>
<protein>
    <submittedName>
        <fullName evidence="1">Uncharacterized protein</fullName>
    </submittedName>
</protein>
<dbReference type="STRING" id="872965.SE16_12835"/>
<reference evidence="2" key="2">
    <citation type="submission" date="2015-08" db="EMBL/GenBank/DDBJ databases">
        <title>Draft Genome Sequence of a Heterotrophic Facultative Anaerobic Bacterium Ardenticatena maritima Strain 110S.</title>
        <authorList>
            <person name="Kawaichi S."/>
            <person name="Yoshida T."/>
            <person name="Sako Y."/>
            <person name="Nakamura R."/>
        </authorList>
    </citation>
    <scope>NUCLEOTIDE SEQUENCE [LARGE SCALE GENOMIC DNA]</scope>
    <source>
        <strain evidence="2">110S</strain>
    </source>
</reference>
<name>A0A0M8K9M5_9CHLR</name>
<keyword evidence="2" id="KW-1185">Reference proteome</keyword>
<dbReference type="AlphaFoldDB" id="A0A0M8K9M5"/>
<organism evidence="1 2">
    <name type="scientific">Ardenticatena maritima</name>
    <dbReference type="NCBI Taxonomy" id="872965"/>
    <lineage>
        <taxon>Bacteria</taxon>
        <taxon>Bacillati</taxon>
        <taxon>Chloroflexota</taxon>
        <taxon>Ardenticatenia</taxon>
        <taxon>Ardenticatenales</taxon>
        <taxon>Ardenticatenaceae</taxon>
        <taxon>Ardenticatena</taxon>
    </lineage>
</organism>
<comment type="caution">
    <text evidence="1">The sequence shown here is derived from an EMBL/GenBank/DDBJ whole genome shotgun (WGS) entry which is preliminary data.</text>
</comment>
<accession>A0A0M8K9M5</accession>
<reference evidence="1 2" key="1">
    <citation type="journal article" date="2015" name="Genome Announc.">
        <title>Draft Genome Sequence of a Heterotrophic Facultative Anaerobic Thermophilic Bacterium, Ardenticatena maritima Strain 110ST.</title>
        <authorList>
            <person name="Kawaichi S."/>
            <person name="Yoshida T."/>
            <person name="Sako Y."/>
            <person name="Nakamura R."/>
        </authorList>
    </citation>
    <scope>NUCLEOTIDE SEQUENCE [LARGE SCALE GENOMIC DNA]</scope>
    <source>
        <strain evidence="1 2">110S</strain>
    </source>
</reference>
<sequence length="191" mass="21016">MGASLSALTIAKVGSNVNYLLEWCAASVLLVGVGVVRWQREMTPTARLLPLGLLIAGLGLALWEDTTFLETTSWAAHELASEVEQLEALVCAAEGPVLADDMMSVLVVCGKEIYLQPFEYTHLVEDGVWDQQPLLDAIRAQQFALILMSDTAWHGLDRHWTPEMEAAIREAYTPAERLAGTLVYHPKSRTP</sequence>
<gene>
    <name evidence="1" type="ORF">ARMA_2114</name>
</gene>
<evidence type="ECO:0000313" key="2">
    <source>
        <dbReference type="Proteomes" id="UP000037784"/>
    </source>
</evidence>
<dbReference type="Proteomes" id="UP000037784">
    <property type="component" value="Unassembled WGS sequence"/>
</dbReference>